<evidence type="ECO:0000313" key="2">
    <source>
        <dbReference type="Proteomes" id="UP001575181"/>
    </source>
</evidence>
<evidence type="ECO:0000313" key="1">
    <source>
        <dbReference type="EMBL" id="MFA9460542.1"/>
    </source>
</evidence>
<evidence type="ECO:0008006" key="3">
    <source>
        <dbReference type="Google" id="ProtNLM"/>
    </source>
</evidence>
<comment type="caution">
    <text evidence="1">The sequence shown here is derived from an EMBL/GenBank/DDBJ whole genome shotgun (WGS) entry which is preliminary data.</text>
</comment>
<gene>
    <name evidence="1" type="ORF">ACERLL_06835</name>
</gene>
<dbReference type="PROSITE" id="PS51257">
    <property type="entry name" value="PROKAR_LIPOPROTEIN"/>
    <property type="match status" value="1"/>
</dbReference>
<keyword evidence="2" id="KW-1185">Reference proteome</keyword>
<protein>
    <recommendedName>
        <fullName evidence="3">DUF4410 domain-containing protein</fullName>
    </recommendedName>
</protein>
<organism evidence="1 2">
    <name type="scientific">Thiohalorhabdus methylotrophus</name>
    <dbReference type="NCBI Taxonomy" id="3242694"/>
    <lineage>
        <taxon>Bacteria</taxon>
        <taxon>Pseudomonadati</taxon>
        <taxon>Pseudomonadota</taxon>
        <taxon>Gammaproteobacteria</taxon>
        <taxon>Thiohalorhabdales</taxon>
        <taxon>Thiohalorhabdaceae</taxon>
        <taxon>Thiohalorhabdus</taxon>
    </lineage>
</organism>
<dbReference type="RefSeq" id="WP_373655326.1">
    <property type="nucleotide sequence ID" value="NZ_JBGUAW010000004.1"/>
</dbReference>
<reference evidence="1 2" key="1">
    <citation type="submission" date="2024-08" db="EMBL/GenBank/DDBJ databases">
        <title>Whole-genome sequencing of halo(alkali)philic microorganisms from hypersaline lakes.</title>
        <authorList>
            <person name="Sorokin D.Y."/>
            <person name="Merkel A.Y."/>
            <person name="Messina E."/>
            <person name="Yakimov M."/>
        </authorList>
    </citation>
    <scope>NUCLEOTIDE SEQUENCE [LARGE SCALE GENOMIC DNA]</scope>
    <source>
        <strain evidence="1 2">Cl-TMA</strain>
    </source>
</reference>
<dbReference type="EMBL" id="JBGUAW010000004">
    <property type="protein sequence ID" value="MFA9460542.1"/>
    <property type="molecule type" value="Genomic_DNA"/>
</dbReference>
<name>A0ABV4TTD9_9GAMM</name>
<proteinExistence type="predicted"/>
<dbReference type="Proteomes" id="UP001575181">
    <property type="component" value="Unassembled WGS sequence"/>
</dbReference>
<accession>A0ABV4TTD9</accession>
<sequence>MKSIRNGCIHPRLDAFSPAVVPLVLSALLLAGCGPNRGPEYGADPVEREALAIPPDLAAEPLAAQNPYPNLPDISQFRPGPRPAEREGQWAAQVNGNTLNTGVPAGWALGTVRAALLMQGAAIAEERTGVLRTAWLGSEALGSLGVPAPESGNIRFTVKSRGLSGGGSRVVVQGAHREDDNVRAVADKVLQEFLRAVQPAFGKRR</sequence>